<dbReference type="WBParaSite" id="GPUH_0000084401-mRNA-1">
    <property type="protein sequence ID" value="GPUH_0000084401-mRNA-1"/>
    <property type="gene ID" value="GPUH_0000084401"/>
</dbReference>
<dbReference type="OrthoDB" id="5589010at2759"/>
<evidence type="ECO:0000256" key="1">
    <source>
        <dbReference type="SAM" id="MobiDB-lite"/>
    </source>
</evidence>
<name>A0A183CWK3_9BILA</name>
<accession>A0A183CWK3</accession>
<feature type="region of interest" description="Disordered" evidence="1">
    <location>
        <begin position="37"/>
        <end position="63"/>
    </location>
</feature>
<dbReference type="Proteomes" id="UP000271098">
    <property type="component" value="Unassembled WGS sequence"/>
</dbReference>
<protein>
    <submittedName>
        <fullName evidence="4">Phosphorylated adapter RNA export protein</fullName>
    </submittedName>
</protein>
<evidence type="ECO:0000313" key="3">
    <source>
        <dbReference type="Proteomes" id="UP000271098"/>
    </source>
</evidence>
<keyword evidence="3" id="KW-1185">Reference proteome</keyword>
<gene>
    <name evidence="2" type="ORF">GPUH_LOCUS844</name>
</gene>
<reference evidence="4" key="1">
    <citation type="submission" date="2016-06" db="UniProtKB">
        <authorList>
            <consortium name="WormBaseParasite"/>
        </authorList>
    </citation>
    <scope>IDENTIFICATION</scope>
</reference>
<dbReference type="AlphaFoldDB" id="A0A183CWK3"/>
<evidence type="ECO:0000313" key="4">
    <source>
        <dbReference type="WBParaSite" id="GPUH_0000084401-mRNA-1"/>
    </source>
</evidence>
<dbReference type="EMBL" id="UYRT01000870">
    <property type="protein sequence ID" value="VDK28862.1"/>
    <property type="molecule type" value="Genomic_DNA"/>
</dbReference>
<organism evidence="4">
    <name type="scientific">Gongylonema pulchrum</name>
    <dbReference type="NCBI Taxonomy" id="637853"/>
    <lineage>
        <taxon>Eukaryota</taxon>
        <taxon>Metazoa</taxon>
        <taxon>Ecdysozoa</taxon>
        <taxon>Nematoda</taxon>
        <taxon>Chromadorea</taxon>
        <taxon>Rhabditida</taxon>
        <taxon>Spirurina</taxon>
        <taxon>Spiruromorpha</taxon>
        <taxon>Spiruroidea</taxon>
        <taxon>Gongylonematidae</taxon>
        <taxon>Gongylonema</taxon>
    </lineage>
</organism>
<evidence type="ECO:0000313" key="2">
    <source>
        <dbReference type="EMBL" id="VDK28862.1"/>
    </source>
</evidence>
<reference evidence="2 3" key="2">
    <citation type="submission" date="2018-11" db="EMBL/GenBank/DDBJ databases">
        <authorList>
            <consortium name="Pathogen Informatics"/>
        </authorList>
    </citation>
    <scope>NUCLEOTIDE SEQUENCE [LARGE SCALE GENOMIC DNA]</scope>
</reference>
<proteinExistence type="predicted"/>
<sequence length="266" mass="28974">MFLKAVKEAGEATRLPTASQIAGYGGGMSASASSWYAGGSTAPLSPQLDRSGGQKQLDDSAMDEEETIEIDVYDDIGDTLFVMPDEADKKTGNTRSIVKTMEECSEDQLEIDKKRAKLQKTGPTDERRLYVTLKGDSNTGLAKRMTKFSEGNAGFTKQKPERRRNEANPILAHLNLPCPRHAERQSAVDKNTGNAESGDVLMISSTAGANADAKELPRWGLQIQLPEEDTTDEDDSDEARIDAVLASAQTGQDFDEVILKVGFCWH</sequence>